<feature type="compositionally biased region" description="Low complexity" evidence="8">
    <location>
        <begin position="19"/>
        <end position="28"/>
    </location>
</feature>
<comment type="similarity">
    <text evidence="1 7">Belongs to the VPS29 family.</text>
</comment>
<comment type="caution">
    <text evidence="10">The sequence shown here is derived from an EMBL/GenBank/DDBJ whole genome shotgun (WGS) entry which is preliminary data.</text>
</comment>
<keyword evidence="4" id="KW-0479">Metal-binding</keyword>
<feature type="compositionally biased region" description="Acidic residues" evidence="8">
    <location>
        <begin position="29"/>
        <end position="47"/>
    </location>
</feature>
<evidence type="ECO:0000256" key="5">
    <source>
        <dbReference type="ARBA" id="ARBA00022801"/>
    </source>
</evidence>
<dbReference type="FunFam" id="3.60.21.10:FF:000015">
    <property type="entry name" value="Vacuolar protein sorting-associated protein 29"/>
    <property type="match status" value="1"/>
</dbReference>
<dbReference type="SUPFAM" id="SSF56300">
    <property type="entry name" value="Metallo-dependent phosphatases"/>
    <property type="match status" value="1"/>
</dbReference>
<organism evidence="10 11">
    <name type="scientific">Pseudocohnilembus persalinus</name>
    <name type="common">Ciliate</name>
    <dbReference type="NCBI Taxonomy" id="266149"/>
    <lineage>
        <taxon>Eukaryota</taxon>
        <taxon>Sar</taxon>
        <taxon>Alveolata</taxon>
        <taxon>Ciliophora</taxon>
        <taxon>Intramacronucleata</taxon>
        <taxon>Oligohymenophorea</taxon>
        <taxon>Scuticociliatia</taxon>
        <taxon>Philasterida</taxon>
        <taxon>Pseudocohnilembidae</taxon>
        <taxon>Pseudocohnilembus</taxon>
    </lineage>
</organism>
<dbReference type="NCBIfam" id="TIGR00040">
    <property type="entry name" value="yfcE"/>
    <property type="match status" value="1"/>
</dbReference>
<evidence type="ECO:0000256" key="3">
    <source>
        <dbReference type="ARBA" id="ARBA00022448"/>
    </source>
</evidence>
<dbReference type="GO" id="GO:0031410">
    <property type="term" value="C:cytoplasmic vesicle"/>
    <property type="evidence" value="ECO:0007669"/>
    <property type="project" value="UniProtKB-ARBA"/>
</dbReference>
<feature type="region of interest" description="Disordered" evidence="8">
    <location>
        <begin position="1"/>
        <end position="47"/>
    </location>
</feature>
<dbReference type="OMA" id="VRGNMDY"/>
<keyword evidence="11" id="KW-1185">Reference proteome</keyword>
<dbReference type="GO" id="GO:0046872">
    <property type="term" value="F:metal ion binding"/>
    <property type="evidence" value="ECO:0007669"/>
    <property type="project" value="UniProtKB-KW"/>
</dbReference>
<evidence type="ECO:0000256" key="4">
    <source>
        <dbReference type="ARBA" id="ARBA00022723"/>
    </source>
</evidence>
<evidence type="ECO:0000256" key="2">
    <source>
        <dbReference type="ARBA" id="ARBA00017767"/>
    </source>
</evidence>
<dbReference type="AlphaFoldDB" id="A0A0V0QL73"/>
<keyword evidence="3" id="KW-0813">Transport</keyword>
<dbReference type="Gene3D" id="3.60.21.10">
    <property type="match status" value="1"/>
</dbReference>
<evidence type="ECO:0000313" key="10">
    <source>
        <dbReference type="EMBL" id="KRX03097.1"/>
    </source>
</evidence>
<dbReference type="InterPro" id="IPR029052">
    <property type="entry name" value="Metallo-depent_PP-like"/>
</dbReference>
<dbReference type="GO" id="GO:0005829">
    <property type="term" value="C:cytosol"/>
    <property type="evidence" value="ECO:0007669"/>
    <property type="project" value="GOC"/>
</dbReference>
<dbReference type="FunCoup" id="A0A0V0QL73">
    <property type="interactions" value="402"/>
</dbReference>
<dbReference type="InterPro" id="IPR028661">
    <property type="entry name" value="Vps29"/>
</dbReference>
<dbReference type="GO" id="GO:0042147">
    <property type="term" value="P:retrograde transport, endosome to Golgi"/>
    <property type="evidence" value="ECO:0007669"/>
    <property type="project" value="InterPro"/>
</dbReference>
<protein>
    <recommendedName>
        <fullName evidence="2 7">Vacuolar protein sorting-associated protein 29</fullName>
    </recommendedName>
</protein>
<proteinExistence type="inferred from homology"/>
<dbReference type="GO" id="GO:0016787">
    <property type="term" value="F:hydrolase activity"/>
    <property type="evidence" value="ECO:0007669"/>
    <property type="project" value="UniProtKB-KW"/>
</dbReference>
<evidence type="ECO:0000259" key="9">
    <source>
        <dbReference type="Pfam" id="PF12850"/>
    </source>
</evidence>
<dbReference type="InterPro" id="IPR024654">
    <property type="entry name" value="Calcineurin-like_PHP_lpxH"/>
</dbReference>
<evidence type="ECO:0000256" key="8">
    <source>
        <dbReference type="SAM" id="MobiDB-lite"/>
    </source>
</evidence>
<dbReference type="InterPro" id="IPR000979">
    <property type="entry name" value="Phosphodiesterase_MJ0936/Vps29"/>
</dbReference>
<evidence type="ECO:0000256" key="6">
    <source>
        <dbReference type="ARBA" id="ARBA00022927"/>
    </source>
</evidence>
<feature type="compositionally biased region" description="Basic and acidic residues" evidence="8">
    <location>
        <begin position="1"/>
        <end position="16"/>
    </location>
</feature>
<sequence>MSQHEEEIAQQQKEEIENQQELEQQQQQQEDEGEEEEGEEEEEEEDFGELALVIGDFHIPTRAADIPEQFKELLQPGKVKYVFSTGNIGNKETLDWLKSLSQNFHTVKGDFEEEGSDFPEQKTVQVGNYKLGLIHGHQVIPWGDDEALLNEQRQMDCDVLISGHTHTQRISKIDKKYLINPGSVTGAYSPISKDNYPSFMLLVFGEKSIKIFSYKLIADNVEIDSTTLPFKQ</sequence>
<evidence type="ECO:0000256" key="7">
    <source>
        <dbReference type="RuleBase" id="RU362040"/>
    </source>
</evidence>
<name>A0A0V0QL73_PSEPJ</name>
<keyword evidence="6" id="KW-0653">Protein transport</keyword>
<keyword evidence="5" id="KW-0378">Hydrolase</keyword>
<reference evidence="10 11" key="1">
    <citation type="journal article" date="2015" name="Sci. Rep.">
        <title>Genome of the facultative scuticociliatosis pathogen Pseudocohnilembus persalinus provides insight into its virulence through horizontal gene transfer.</title>
        <authorList>
            <person name="Xiong J."/>
            <person name="Wang G."/>
            <person name="Cheng J."/>
            <person name="Tian M."/>
            <person name="Pan X."/>
            <person name="Warren A."/>
            <person name="Jiang C."/>
            <person name="Yuan D."/>
            <person name="Miao W."/>
        </authorList>
    </citation>
    <scope>NUCLEOTIDE SEQUENCE [LARGE SCALE GENOMIC DNA]</scope>
    <source>
        <strain evidence="10">36N120E</strain>
    </source>
</reference>
<feature type="domain" description="Calcineurin-like phosphoesterase" evidence="9">
    <location>
        <begin position="52"/>
        <end position="187"/>
    </location>
</feature>
<dbReference type="GO" id="GO:0015031">
    <property type="term" value="P:protein transport"/>
    <property type="evidence" value="ECO:0007669"/>
    <property type="project" value="UniProtKB-KW"/>
</dbReference>
<dbReference type="OrthoDB" id="10258130at2759"/>
<dbReference type="InterPro" id="IPR020935">
    <property type="entry name" value="PdiEstase_YfcE_CS"/>
</dbReference>
<dbReference type="PANTHER" id="PTHR11124">
    <property type="entry name" value="VACUOLAR SORTING PROTEIN VPS29"/>
    <property type="match status" value="1"/>
</dbReference>
<dbReference type="EMBL" id="LDAU01000144">
    <property type="protein sequence ID" value="KRX03097.1"/>
    <property type="molecule type" value="Genomic_DNA"/>
</dbReference>
<dbReference type="Proteomes" id="UP000054937">
    <property type="component" value="Unassembled WGS sequence"/>
</dbReference>
<dbReference type="GO" id="GO:0030904">
    <property type="term" value="C:retromer complex"/>
    <property type="evidence" value="ECO:0007669"/>
    <property type="project" value="InterPro"/>
</dbReference>
<dbReference type="PROSITE" id="PS01269">
    <property type="entry name" value="UPF0025"/>
    <property type="match status" value="1"/>
</dbReference>
<evidence type="ECO:0000256" key="1">
    <source>
        <dbReference type="ARBA" id="ARBA00005945"/>
    </source>
</evidence>
<accession>A0A0V0QL73</accession>
<dbReference type="InParanoid" id="A0A0V0QL73"/>
<dbReference type="Pfam" id="PF12850">
    <property type="entry name" value="Metallophos_2"/>
    <property type="match status" value="1"/>
</dbReference>
<evidence type="ECO:0000313" key="11">
    <source>
        <dbReference type="Proteomes" id="UP000054937"/>
    </source>
</evidence>
<gene>
    <name evidence="10" type="ORF">PPERSA_10178</name>
</gene>
<dbReference type="CDD" id="cd07394">
    <property type="entry name" value="MPP_Vps29"/>
    <property type="match status" value="1"/>
</dbReference>